<gene>
    <name evidence="1" type="ORF">EXN66_Car002687</name>
</gene>
<protein>
    <submittedName>
        <fullName evidence="1">Uncharacterized protein</fullName>
    </submittedName>
</protein>
<organism evidence="1 2">
    <name type="scientific">Channa argus</name>
    <name type="common">Northern snakehead</name>
    <name type="synonym">Ophicephalus argus</name>
    <dbReference type="NCBI Taxonomy" id="215402"/>
    <lineage>
        <taxon>Eukaryota</taxon>
        <taxon>Metazoa</taxon>
        <taxon>Chordata</taxon>
        <taxon>Craniata</taxon>
        <taxon>Vertebrata</taxon>
        <taxon>Euteleostomi</taxon>
        <taxon>Actinopterygii</taxon>
        <taxon>Neopterygii</taxon>
        <taxon>Teleostei</taxon>
        <taxon>Neoteleostei</taxon>
        <taxon>Acanthomorphata</taxon>
        <taxon>Anabantaria</taxon>
        <taxon>Anabantiformes</taxon>
        <taxon>Channoidei</taxon>
        <taxon>Channidae</taxon>
        <taxon>Channa</taxon>
    </lineage>
</organism>
<sequence>MQNTRKLQMVPSYFLVSVGQNVALNKKFGNSLIAMYSQPHFPNTMFVQHTLKFWCTKFTACHLLLTHTTRNISLHVISEVIHFADTFGNHQQVSGKTGYLTTSPKDAFTLPDISLFIVANHHNLISSDHKSLPKSSFFFPCGQFPSSCKVSISKLRALSGRAAFQSMRM</sequence>
<proteinExistence type="predicted"/>
<evidence type="ECO:0000313" key="1">
    <source>
        <dbReference type="EMBL" id="KAF3687015.1"/>
    </source>
</evidence>
<accession>A0A6G1P9S8</accession>
<dbReference type="AlphaFoldDB" id="A0A6G1P9S8"/>
<dbReference type="Proteomes" id="UP000503349">
    <property type="component" value="Chromosome 2"/>
</dbReference>
<name>A0A6G1P9S8_CHAAH</name>
<evidence type="ECO:0000313" key="2">
    <source>
        <dbReference type="Proteomes" id="UP000503349"/>
    </source>
</evidence>
<dbReference type="EMBL" id="CM015713">
    <property type="protein sequence ID" value="KAF3687015.1"/>
    <property type="molecule type" value="Genomic_DNA"/>
</dbReference>
<keyword evidence="2" id="KW-1185">Reference proteome</keyword>
<reference evidence="2" key="2">
    <citation type="submission" date="2019-02" db="EMBL/GenBank/DDBJ databases">
        <title>Opniocepnalus argus Var Kimnra genome.</title>
        <authorList>
            <person name="Zhou C."/>
            <person name="Xiao S."/>
        </authorList>
    </citation>
    <scope>NUCLEOTIDE SEQUENCE [LARGE SCALE GENOMIC DNA]</scope>
</reference>
<reference evidence="1 2" key="1">
    <citation type="submission" date="2019-02" db="EMBL/GenBank/DDBJ databases">
        <title>Opniocepnalus argus genome.</title>
        <authorList>
            <person name="Zhou C."/>
            <person name="Xiao S."/>
        </authorList>
    </citation>
    <scope>NUCLEOTIDE SEQUENCE [LARGE SCALE GENOMIC DNA]</scope>
    <source>
        <strain evidence="1">OARG1902GOOAL</strain>
        <tissue evidence="1">Muscle</tissue>
    </source>
</reference>